<evidence type="ECO:0000313" key="2">
    <source>
        <dbReference type="Proteomes" id="UP000766698"/>
    </source>
</evidence>
<comment type="caution">
    <text evidence="1">The sequence shown here is derived from an EMBL/GenBank/DDBJ whole genome shotgun (WGS) entry which is preliminary data.</text>
</comment>
<keyword evidence="2" id="KW-1185">Reference proteome</keyword>
<evidence type="ECO:0000313" key="1">
    <source>
        <dbReference type="EMBL" id="MBB1245724.1"/>
    </source>
</evidence>
<sequence length="61" mass="6712">MEQAIVIVAEQHLEVAEKLSLGTADPEQIAYHFTALKRSLRSVLQLFEEITATEEATGGRA</sequence>
<dbReference type="Proteomes" id="UP000766698">
    <property type="component" value="Unassembled WGS sequence"/>
</dbReference>
<dbReference type="RefSeq" id="WP_182857025.1">
    <property type="nucleotide sequence ID" value="NZ_WMLF01000333.1"/>
</dbReference>
<name>A0ABR6EK59_9ACTN</name>
<dbReference type="EMBL" id="WMLF01000333">
    <property type="protein sequence ID" value="MBB1245724.1"/>
    <property type="molecule type" value="Genomic_DNA"/>
</dbReference>
<proteinExistence type="predicted"/>
<protein>
    <submittedName>
        <fullName evidence="1">Uncharacterized protein</fullName>
    </submittedName>
</protein>
<gene>
    <name evidence="1" type="ORF">GL263_19480</name>
</gene>
<reference evidence="2" key="1">
    <citation type="journal article" date="2020" name="Syst. Appl. Microbiol.">
        <title>Streptomyces alkaliterrae sp. nov., isolated from an alkaline soil, and emended descriptions of Streptomyces alkaliphilus, Streptomyces calidiresistens and Streptomyces durbertensis.</title>
        <authorList>
            <person name="Swiecimska M."/>
            <person name="Golinska P."/>
            <person name="Nouioui I."/>
            <person name="Wypij M."/>
            <person name="Rai M."/>
            <person name="Sangal V."/>
            <person name="Goodfellow M."/>
        </authorList>
    </citation>
    <scope>NUCLEOTIDE SEQUENCE [LARGE SCALE GENOMIC DNA]</scope>
    <source>
        <strain evidence="2">DSM 104538</strain>
    </source>
</reference>
<organism evidence="1 2">
    <name type="scientific">Streptomyces durbertensis</name>
    <dbReference type="NCBI Taxonomy" id="2448886"/>
    <lineage>
        <taxon>Bacteria</taxon>
        <taxon>Bacillati</taxon>
        <taxon>Actinomycetota</taxon>
        <taxon>Actinomycetes</taxon>
        <taxon>Kitasatosporales</taxon>
        <taxon>Streptomycetaceae</taxon>
        <taxon>Streptomyces</taxon>
    </lineage>
</organism>
<accession>A0ABR6EK59</accession>